<protein>
    <submittedName>
        <fullName evidence="2">Uncharacterized protein</fullName>
    </submittedName>
</protein>
<proteinExistence type="predicted"/>
<dbReference type="EMBL" id="JACGWN010000008">
    <property type="protein sequence ID" value="KAL0439881.1"/>
    <property type="molecule type" value="Genomic_DNA"/>
</dbReference>
<accession>A0AAW2WF53</accession>
<keyword evidence="1" id="KW-0812">Transmembrane</keyword>
<gene>
    <name evidence="2" type="ORF">Slati_2471100</name>
</gene>
<comment type="caution">
    <text evidence="2">The sequence shown here is derived from an EMBL/GenBank/DDBJ whole genome shotgun (WGS) entry which is preliminary data.</text>
</comment>
<evidence type="ECO:0000313" key="2">
    <source>
        <dbReference type="EMBL" id="KAL0439881.1"/>
    </source>
</evidence>
<name>A0AAW2WF53_9LAMI</name>
<keyword evidence="1" id="KW-1133">Transmembrane helix</keyword>
<feature type="transmembrane region" description="Helical" evidence="1">
    <location>
        <begin position="6"/>
        <end position="31"/>
    </location>
</feature>
<dbReference type="PANTHER" id="PTHR33116:SF80">
    <property type="entry name" value="REVERSE TRANSCRIPTASE ZINC-BINDING DOMAIN-CONTAINING PROTEIN"/>
    <property type="match status" value="1"/>
</dbReference>
<sequence length="133" mass="14648">MADSHSIGAVMLYACSSLGLLMICCYSVGLIRPRFRFSNEASRFLLTSRDSTLIPRRATSYYLGRPPLNGYIAIYLGLSGRASSPRYLGLPLLASRLSIADCKPILQKIDSRIKGWDGIMLSFAGRVQLIKSV</sequence>
<organism evidence="2">
    <name type="scientific">Sesamum latifolium</name>
    <dbReference type="NCBI Taxonomy" id="2727402"/>
    <lineage>
        <taxon>Eukaryota</taxon>
        <taxon>Viridiplantae</taxon>
        <taxon>Streptophyta</taxon>
        <taxon>Embryophyta</taxon>
        <taxon>Tracheophyta</taxon>
        <taxon>Spermatophyta</taxon>
        <taxon>Magnoliopsida</taxon>
        <taxon>eudicotyledons</taxon>
        <taxon>Gunneridae</taxon>
        <taxon>Pentapetalae</taxon>
        <taxon>asterids</taxon>
        <taxon>lamiids</taxon>
        <taxon>Lamiales</taxon>
        <taxon>Pedaliaceae</taxon>
        <taxon>Sesamum</taxon>
    </lineage>
</organism>
<keyword evidence="1" id="KW-0472">Membrane</keyword>
<reference evidence="2" key="2">
    <citation type="journal article" date="2024" name="Plant">
        <title>Genomic evolution and insights into agronomic trait innovations of Sesamum species.</title>
        <authorList>
            <person name="Miao H."/>
            <person name="Wang L."/>
            <person name="Qu L."/>
            <person name="Liu H."/>
            <person name="Sun Y."/>
            <person name="Le M."/>
            <person name="Wang Q."/>
            <person name="Wei S."/>
            <person name="Zheng Y."/>
            <person name="Lin W."/>
            <person name="Duan Y."/>
            <person name="Cao H."/>
            <person name="Xiong S."/>
            <person name="Wang X."/>
            <person name="Wei L."/>
            <person name="Li C."/>
            <person name="Ma Q."/>
            <person name="Ju M."/>
            <person name="Zhao R."/>
            <person name="Li G."/>
            <person name="Mu C."/>
            <person name="Tian Q."/>
            <person name="Mei H."/>
            <person name="Zhang T."/>
            <person name="Gao T."/>
            <person name="Zhang H."/>
        </authorList>
    </citation>
    <scope>NUCLEOTIDE SEQUENCE</scope>
    <source>
        <strain evidence="2">KEN1</strain>
    </source>
</reference>
<reference evidence="2" key="1">
    <citation type="submission" date="2020-06" db="EMBL/GenBank/DDBJ databases">
        <authorList>
            <person name="Li T."/>
            <person name="Hu X."/>
            <person name="Zhang T."/>
            <person name="Song X."/>
            <person name="Zhang H."/>
            <person name="Dai N."/>
            <person name="Sheng W."/>
            <person name="Hou X."/>
            <person name="Wei L."/>
        </authorList>
    </citation>
    <scope>NUCLEOTIDE SEQUENCE</scope>
    <source>
        <strain evidence="2">KEN1</strain>
        <tissue evidence="2">Leaf</tissue>
    </source>
</reference>
<evidence type="ECO:0000256" key="1">
    <source>
        <dbReference type="SAM" id="Phobius"/>
    </source>
</evidence>
<dbReference type="AlphaFoldDB" id="A0AAW2WF53"/>
<dbReference type="PANTHER" id="PTHR33116">
    <property type="entry name" value="REVERSE TRANSCRIPTASE ZINC-BINDING DOMAIN-CONTAINING PROTEIN-RELATED-RELATED"/>
    <property type="match status" value="1"/>
</dbReference>